<dbReference type="Gene3D" id="1.20.1250.20">
    <property type="entry name" value="MFS general substrate transporter like domains"/>
    <property type="match status" value="1"/>
</dbReference>
<feature type="domain" description="Major facilitator superfamily (MFS) profile" evidence="8">
    <location>
        <begin position="1"/>
        <end position="422"/>
    </location>
</feature>
<evidence type="ECO:0000259" key="8">
    <source>
        <dbReference type="PROSITE" id="PS50850"/>
    </source>
</evidence>
<evidence type="ECO:0000313" key="9">
    <source>
        <dbReference type="EMBL" id="SFS31530.1"/>
    </source>
</evidence>
<evidence type="ECO:0000256" key="4">
    <source>
        <dbReference type="ARBA" id="ARBA00022692"/>
    </source>
</evidence>
<accession>A0A1I6NUI2</accession>
<feature type="transmembrane region" description="Helical" evidence="7">
    <location>
        <begin position="183"/>
        <end position="202"/>
    </location>
</feature>
<comment type="subcellular location">
    <subcellularLocation>
        <location evidence="1">Cell membrane</location>
        <topology evidence="1">Multi-pass membrane protein</topology>
    </subcellularLocation>
</comment>
<dbReference type="PANTHER" id="PTHR23517:SF3">
    <property type="entry name" value="INTEGRAL MEMBRANE TRANSPORT PROTEIN"/>
    <property type="match status" value="1"/>
</dbReference>
<dbReference type="PROSITE" id="PS50850">
    <property type="entry name" value="MFS"/>
    <property type="match status" value="1"/>
</dbReference>
<evidence type="ECO:0000256" key="3">
    <source>
        <dbReference type="ARBA" id="ARBA00022475"/>
    </source>
</evidence>
<keyword evidence="2" id="KW-0813">Transport</keyword>
<dbReference type="AlphaFoldDB" id="A0A1I6NUI2"/>
<dbReference type="InterPro" id="IPR036259">
    <property type="entry name" value="MFS_trans_sf"/>
</dbReference>
<feature type="transmembrane region" description="Helical" evidence="7">
    <location>
        <begin position="277"/>
        <end position="298"/>
    </location>
</feature>
<evidence type="ECO:0000256" key="1">
    <source>
        <dbReference type="ARBA" id="ARBA00004651"/>
    </source>
</evidence>
<dbReference type="PANTHER" id="PTHR23517">
    <property type="entry name" value="RESISTANCE PROTEIN MDTM, PUTATIVE-RELATED-RELATED"/>
    <property type="match status" value="1"/>
</dbReference>
<reference evidence="10" key="1">
    <citation type="submission" date="2016-10" db="EMBL/GenBank/DDBJ databases">
        <authorList>
            <person name="Varghese N."/>
            <person name="Submissions S."/>
        </authorList>
    </citation>
    <scope>NUCLEOTIDE SEQUENCE [LARGE SCALE GENOMIC DNA]</scope>
    <source>
        <strain evidence="10">DSM 45789</strain>
    </source>
</reference>
<evidence type="ECO:0000256" key="6">
    <source>
        <dbReference type="ARBA" id="ARBA00023136"/>
    </source>
</evidence>
<feature type="transmembrane region" description="Helical" evidence="7">
    <location>
        <begin position="30"/>
        <end position="51"/>
    </location>
</feature>
<dbReference type="InterPro" id="IPR011701">
    <property type="entry name" value="MFS"/>
</dbReference>
<gene>
    <name evidence="9" type="ORF">SAMN05444972_101140</name>
</gene>
<dbReference type="EMBL" id="FPAA01000001">
    <property type="protein sequence ID" value="SFS31530.1"/>
    <property type="molecule type" value="Genomic_DNA"/>
</dbReference>
<name>A0A1I6NUI2_9BACL</name>
<sequence length="440" mass="49460">MIFTAELDTLAKGGMKVEFKDFHLNIKIRIFEFFLSNALSSMIFPFMAIYIAKYYGVKVAGMLLILNVFAGIVVKFIGGYVADHYGRKKSLMVAETLRLVAFVTMLLCNSPWYHSPFITFLMMTVNTICWGLSGPANEAMLIDVSKPEQRKLMYSIVYWSFNLSVGIGAIIGGFFFATHLFELMIALSLGAMVSTVLVVFFIQESYIRSQEQEEEASSHVIKLLNQYKLVFRDHLFVWFIVADTLLYSMELQLTNYIGVRLNEKIANQHFLFLQVDGVQALGLLRTENTILVLAFSILTVKLVRNYSDKTVLKVGLLMFTVGFGLMTYLTNMWMLVFVMVIATIGEMIRVPVEQSYLAAIPPEDARSSYMAVSTISVNLSMLIASLTITISGFLSSWLTTAIVTGVGLTGMFILYVIMDDLQNRTEKANMAKKENVALEG</sequence>
<organism evidence="9 10">
    <name type="scientific">Marininema halotolerans</name>
    <dbReference type="NCBI Taxonomy" id="1155944"/>
    <lineage>
        <taxon>Bacteria</taxon>
        <taxon>Bacillati</taxon>
        <taxon>Bacillota</taxon>
        <taxon>Bacilli</taxon>
        <taxon>Bacillales</taxon>
        <taxon>Thermoactinomycetaceae</taxon>
        <taxon>Marininema</taxon>
    </lineage>
</organism>
<evidence type="ECO:0000256" key="5">
    <source>
        <dbReference type="ARBA" id="ARBA00022989"/>
    </source>
</evidence>
<feature type="transmembrane region" description="Helical" evidence="7">
    <location>
        <begin position="57"/>
        <end position="78"/>
    </location>
</feature>
<keyword evidence="10" id="KW-1185">Reference proteome</keyword>
<dbReference type="Pfam" id="PF07690">
    <property type="entry name" value="MFS_1"/>
    <property type="match status" value="2"/>
</dbReference>
<dbReference type="InterPro" id="IPR050171">
    <property type="entry name" value="MFS_Transporters"/>
</dbReference>
<keyword evidence="6 7" id="KW-0472">Membrane</keyword>
<dbReference type="SUPFAM" id="SSF103473">
    <property type="entry name" value="MFS general substrate transporter"/>
    <property type="match status" value="1"/>
</dbReference>
<dbReference type="Proteomes" id="UP000198660">
    <property type="component" value="Unassembled WGS sequence"/>
</dbReference>
<keyword evidence="4 7" id="KW-0812">Transmembrane</keyword>
<feature type="transmembrane region" description="Helical" evidence="7">
    <location>
        <begin position="369"/>
        <end position="390"/>
    </location>
</feature>
<protein>
    <submittedName>
        <fullName evidence="9">MFS transporter, DHA1 family, multidrug resistance protein B</fullName>
    </submittedName>
</protein>
<dbReference type="InterPro" id="IPR020846">
    <property type="entry name" value="MFS_dom"/>
</dbReference>
<evidence type="ECO:0000256" key="2">
    <source>
        <dbReference type="ARBA" id="ARBA00022448"/>
    </source>
</evidence>
<keyword evidence="3" id="KW-1003">Cell membrane</keyword>
<feature type="transmembrane region" description="Helical" evidence="7">
    <location>
        <begin position="152"/>
        <end position="177"/>
    </location>
</feature>
<evidence type="ECO:0000256" key="7">
    <source>
        <dbReference type="SAM" id="Phobius"/>
    </source>
</evidence>
<dbReference type="PROSITE" id="PS00216">
    <property type="entry name" value="SUGAR_TRANSPORT_1"/>
    <property type="match status" value="1"/>
</dbReference>
<dbReference type="CDD" id="cd17329">
    <property type="entry name" value="MFS_MdtH_MDR_like"/>
    <property type="match status" value="1"/>
</dbReference>
<dbReference type="GO" id="GO:0005886">
    <property type="term" value="C:plasma membrane"/>
    <property type="evidence" value="ECO:0007669"/>
    <property type="project" value="UniProtKB-SubCell"/>
</dbReference>
<proteinExistence type="predicted"/>
<dbReference type="GO" id="GO:0022857">
    <property type="term" value="F:transmembrane transporter activity"/>
    <property type="evidence" value="ECO:0007669"/>
    <property type="project" value="InterPro"/>
</dbReference>
<evidence type="ECO:0000313" key="10">
    <source>
        <dbReference type="Proteomes" id="UP000198660"/>
    </source>
</evidence>
<keyword evidence="5 7" id="KW-1133">Transmembrane helix</keyword>
<feature type="transmembrane region" description="Helical" evidence="7">
    <location>
        <begin position="396"/>
        <end position="417"/>
    </location>
</feature>
<feature type="transmembrane region" description="Helical" evidence="7">
    <location>
        <begin position="113"/>
        <end position="132"/>
    </location>
</feature>
<dbReference type="InterPro" id="IPR005829">
    <property type="entry name" value="Sugar_transporter_CS"/>
</dbReference>